<dbReference type="EMBL" id="JANRMS010003920">
    <property type="protein sequence ID" value="KAJ3513545.1"/>
    <property type="molecule type" value="Genomic_DNA"/>
</dbReference>
<evidence type="ECO:0000313" key="1">
    <source>
        <dbReference type="EMBL" id="KAJ3513545.1"/>
    </source>
</evidence>
<protein>
    <submittedName>
        <fullName evidence="1">Uncharacterized protein</fullName>
    </submittedName>
</protein>
<organism evidence="1 2">
    <name type="scientific">Fusarium decemcellulare</name>
    <dbReference type="NCBI Taxonomy" id="57161"/>
    <lineage>
        <taxon>Eukaryota</taxon>
        <taxon>Fungi</taxon>
        <taxon>Dikarya</taxon>
        <taxon>Ascomycota</taxon>
        <taxon>Pezizomycotina</taxon>
        <taxon>Sordariomycetes</taxon>
        <taxon>Hypocreomycetidae</taxon>
        <taxon>Hypocreales</taxon>
        <taxon>Nectriaceae</taxon>
        <taxon>Fusarium</taxon>
        <taxon>Fusarium decemcellulare species complex</taxon>
    </lineage>
</organism>
<comment type="caution">
    <text evidence="1">The sequence shown here is derived from an EMBL/GenBank/DDBJ whole genome shotgun (WGS) entry which is preliminary data.</text>
</comment>
<reference evidence="1" key="1">
    <citation type="submission" date="2022-08" db="EMBL/GenBank/DDBJ databases">
        <title>Genome Sequence of Fusarium decemcellulare.</title>
        <authorList>
            <person name="Buettner E."/>
        </authorList>
    </citation>
    <scope>NUCLEOTIDE SEQUENCE</scope>
    <source>
        <strain evidence="1">Babe19</strain>
    </source>
</reference>
<name>A0ACC1RGF2_9HYPO</name>
<keyword evidence="2" id="KW-1185">Reference proteome</keyword>
<proteinExistence type="predicted"/>
<gene>
    <name evidence="1" type="ORF">NM208_g15172</name>
</gene>
<dbReference type="Proteomes" id="UP001148629">
    <property type="component" value="Unassembled WGS sequence"/>
</dbReference>
<sequence length="632" mass="70008">MSTAVYSSSVVAEGPLAMLPFTICVVAGIQYLIHPQKLGSIQETINSDAIIPITLLATDEVFGDVEGILQLFDSYDDVFIPDFGSILVEKPGSNGSNVALESDLAPRQVYHLDQVAALEDMAELPSGPYFLHGPNLHQAWRLYDDEFGAFTFGVIPDDLYQADEFQALTSSSFQGDSVSISVPSRLYHPRPSPWKPLSGIRVSISDTISLKGTHTTFSSRAWKSLYNTPSNATAKYARYLLDVGAVIVGKTKTSQFGTGAEWVDEQAPWNARGDGYERLKGGSIGASAGLIGYEWLQHGIGVDDTRNMPEKGLYSVALSFGGISTGNIATTTSFDRLRLSSRSLEELLDITAKSLGEEPQKPTFAKRILYPVDLASTDETQQTALDSFLSILQDFLGVDVEHIDIGSIWAQNPPTEASNESMQEYMRQAPFRAWCYEYRHSFEEFRGEYRRKFRKEPFTETTPQFFWNQCKAVTETEHREDVERIKLYREWFHGNVMPISPTPKAEPDAVLILPCGKSSKIEHRDEAVAPPTISEGIGLDSLVAILGVPYLSVPFTQEPYDSRISGRTEYQSICVSVMGPQGTDTDTIQLVKQALEKAHVRTRVDTGRLAFPVDEASQLRNDQDAQVPMPLP</sequence>
<evidence type="ECO:0000313" key="2">
    <source>
        <dbReference type="Proteomes" id="UP001148629"/>
    </source>
</evidence>
<accession>A0ACC1RGF2</accession>